<dbReference type="Proteomes" id="UP000226431">
    <property type="component" value="Unassembled WGS sequence"/>
</dbReference>
<dbReference type="Pfam" id="PF15377">
    <property type="entry name" value="DUF4604"/>
    <property type="match status" value="1"/>
</dbReference>
<dbReference type="STRING" id="2004952.A0A2C5X8X1"/>
<reference evidence="3 4" key="1">
    <citation type="submission" date="2017-06" db="EMBL/GenBank/DDBJ databases">
        <title>Ant-infecting Ophiocordyceps genomes reveal a high diversity of potential behavioral manipulation genes and a possible major role for enterotoxins.</title>
        <authorList>
            <person name="De Bekker C."/>
            <person name="Evans H.C."/>
            <person name="Brachmann A."/>
            <person name="Hughes D.P."/>
        </authorList>
    </citation>
    <scope>NUCLEOTIDE SEQUENCE [LARGE SCALE GENOMIC DNA]</scope>
    <source>
        <strain evidence="3 4">Map16</strain>
    </source>
</reference>
<comment type="caution">
    <text evidence="3">The sequence shown here is derived from an EMBL/GenBank/DDBJ whole genome shotgun (WGS) entry which is preliminary data.</text>
</comment>
<name>A0A2C5X8X1_9HYPO</name>
<proteinExistence type="predicted"/>
<feature type="compositionally biased region" description="Basic and acidic residues" evidence="1">
    <location>
        <begin position="61"/>
        <end position="72"/>
    </location>
</feature>
<dbReference type="EMBL" id="NJES01001569">
    <property type="protein sequence ID" value="PHH61939.1"/>
    <property type="molecule type" value="Genomic_DNA"/>
</dbReference>
<gene>
    <name evidence="3" type="ORF">CDD80_1413</name>
</gene>
<feature type="region of interest" description="Disordered" evidence="1">
    <location>
        <begin position="1"/>
        <end position="114"/>
    </location>
</feature>
<keyword evidence="4" id="KW-1185">Reference proteome</keyword>
<accession>A0A2C5X8X1</accession>
<evidence type="ECO:0000256" key="1">
    <source>
        <dbReference type="SAM" id="MobiDB-lite"/>
    </source>
</evidence>
<protein>
    <recommendedName>
        <fullName evidence="2">DUF4604 domain-containing protein</fullName>
    </recommendedName>
</protein>
<dbReference type="AlphaFoldDB" id="A0A2C5X8X1"/>
<feature type="compositionally biased region" description="Basic residues" evidence="1">
    <location>
        <begin position="144"/>
        <end position="153"/>
    </location>
</feature>
<feature type="region of interest" description="Disordered" evidence="1">
    <location>
        <begin position="128"/>
        <end position="161"/>
    </location>
</feature>
<organism evidence="3 4">
    <name type="scientific">Ophiocordyceps camponoti-rufipedis</name>
    <dbReference type="NCBI Taxonomy" id="2004952"/>
    <lineage>
        <taxon>Eukaryota</taxon>
        <taxon>Fungi</taxon>
        <taxon>Dikarya</taxon>
        <taxon>Ascomycota</taxon>
        <taxon>Pezizomycotina</taxon>
        <taxon>Sordariomycetes</taxon>
        <taxon>Hypocreomycetidae</taxon>
        <taxon>Hypocreales</taxon>
        <taxon>Ophiocordycipitaceae</taxon>
        <taxon>Ophiocordyceps</taxon>
    </lineage>
</organism>
<feature type="compositionally biased region" description="Low complexity" evidence="1">
    <location>
        <begin position="82"/>
        <end position="99"/>
    </location>
</feature>
<sequence>MPPKTNNQLRYDDTPPPFLARLRAQAKAEGGSGPDPLAAGRRRAGQKRSASEEAEDAPVIVDEHGHALHLDLDLLNNDDDPAAASATSAATSTAAPPTLETHNSSAQAAPVVDPDETIIGVRRRKAARAVGHAHPDAPAINTLKPKKKAKKIKLSFDPEEG</sequence>
<evidence type="ECO:0000313" key="3">
    <source>
        <dbReference type="EMBL" id="PHH61939.1"/>
    </source>
</evidence>
<evidence type="ECO:0000313" key="4">
    <source>
        <dbReference type="Proteomes" id="UP000226431"/>
    </source>
</evidence>
<dbReference type="InterPro" id="IPR027911">
    <property type="entry name" value="DUF4604"/>
</dbReference>
<dbReference type="OrthoDB" id="5388322at2759"/>
<feature type="domain" description="DUF4604" evidence="2">
    <location>
        <begin position="7"/>
        <end position="160"/>
    </location>
</feature>
<evidence type="ECO:0000259" key="2">
    <source>
        <dbReference type="Pfam" id="PF15377"/>
    </source>
</evidence>